<reference evidence="3 4" key="2">
    <citation type="journal article" date="2011" name="Mol. Biol. Evol.">
        <title>Unity in variety--the pan-genome of the Chlamydiae.</title>
        <authorList>
            <person name="Collingro A."/>
            <person name="Tischler P."/>
            <person name="Weinmaier T."/>
            <person name="Penz T."/>
            <person name="Heinz E."/>
            <person name="Brunham R.C."/>
            <person name="Read T.D."/>
            <person name="Bavoil P.M."/>
            <person name="Sachse K."/>
            <person name="Kahane S."/>
            <person name="Friedman M.G."/>
            <person name="Rattei T."/>
            <person name="Myers G.S."/>
            <person name="Horn M."/>
        </authorList>
    </citation>
    <scope>NUCLEOTIDE SEQUENCE [LARGE SCALE GENOMIC DNA]</scope>
    <source>
        <strain evidence="4">ATCC VR-1471 / Z</strain>
    </source>
</reference>
<dbReference type="RefSeq" id="WP_013943845.1">
    <property type="nucleotide sequence ID" value="NC_015713.1"/>
</dbReference>
<evidence type="ECO:0000259" key="2">
    <source>
        <dbReference type="Pfam" id="PF00542"/>
    </source>
</evidence>
<dbReference type="AlphaFoldDB" id="F8L964"/>
<dbReference type="GO" id="GO:0003735">
    <property type="term" value="F:structural constituent of ribosome"/>
    <property type="evidence" value="ECO:0007669"/>
    <property type="project" value="InterPro"/>
</dbReference>
<feature type="compositionally biased region" description="Polar residues" evidence="1">
    <location>
        <begin position="105"/>
        <end position="116"/>
    </location>
</feature>
<proteinExistence type="predicted"/>
<dbReference type="Proteomes" id="UP000000496">
    <property type="component" value="Chromosome gsn.131"/>
</dbReference>
<dbReference type="STRING" id="331113.SNE_A15020"/>
<dbReference type="KEGG" id="sng:SNE_A15020"/>
<dbReference type="eggNOG" id="COG0222">
    <property type="taxonomic scope" value="Bacteria"/>
</dbReference>
<organism evidence="3 4">
    <name type="scientific">Simkania negevensis (strain ATCC VR-1471 / DSM 27360 / Z)</name>
    <dbReference type="NCBI Taxonomy" id="331113"/>
    <lineage>
        <taxon>Bacteria</taxon>
        <taxon>Pseudomonadati</taxon>
        <taxon>Chlamydiota</taxon>
        <taxon>Chlamydiia</taxon>
        <taxon>Parachlamydiales</taxon>
        <taxon>Simkaniaceae</taxon>
        <taxon>Simkania</taxon>
    </lineage>
</organism>
<keyword evidence="3" id="KW-0687">Ribonucleoprotein</keyword>
<feature type="compositionally biased region" description="Basic and acidic residues" evidence="1">
    <location>
        <begin position="95"/>
        <end position="104"/>
    </location>
</feature>
<keyword evidence="3" id="KW-0689">Ribosomal protein</keyword>
<reference key="1">
    <citation type="journal article" date="2011" name="Mol. Biol. Evol.">
        <title>Unity in variety -- the pan-genome of the Chlamydiae.</title>
        <authorList>
            <person name="Collingro A."/>
            <person name="Tischler P."/>
            <person name="Weinmaier T."/>
            <person name="Penz T."/>
            <person name="Heinz E."/>
            <person name="Brunham R.C."/>
            <person name="Read T.D."/>
            <person name="Bavoil P.M."/>
            <person name="Sachse K."/>
            <person name="Kahane S."/>
            <person name="Friedman M.G."/>
            <person name="Rattei T."/>
            <person name="Myers G.S.A."/>
            <person name="Horn M."/>
        </authorList>
    </citation>
    <scope>NUCLEOTIDE SEQUENCE</scope>
    <source>
        <strain>Z</strain>
    </source>
</reference>
<evidence type="ECO:0000313" key="3">
    <source>
        <dbReference type="EMBL" id="CCB89379.1"/>
    </source>
</evidence>
<dbReference type="InterPro" id="IPR014719">
    <property type="entry name" value="Ribosomal_bL12_C/ClpS-like"/>
</dbReference>
<protein>
    <submittedName>
        <fullName evidence="3">50S ribosomal protein L7/L12</fullName>
    </submittedName>
</protein>
<dbReference type="InterPro" id="IPR013823">
    <property type="entry name" value="Ribosomal_bL12_C"/>
</dbReference>
<evidence type="ECO:0000256" key="1">
    <source>
        <dbReference type="SAM" id="MobiDB-lite"/>
    </source>
</evidence>
<dbReference type="GO" id="GO:0006412">
    <property type="term" value="P:translation"/>
    <property type="evidence" value="ECO:0007669"/>
    <property type="project" value="InterPro"/>
</dbReference>
<dbReference type="GO" id="GO:0005840">
    <property type="term" value="C:ribosome"/>
    <property type="evidence" value="ECO:0007669"/>
    <property type="project" value="UniProtKB-KW"/>
</dbReference>
<dbReference type="OrthoDB" id="9811748at2"/>
<feature type="domain" description="Large ribosomal subunit protein bL12 C-terminal" evidence="2">
    <location>
        <begin position="72"/>
        <end position="113"/>
    </location>
</feature>
<dbReference type="EMBL" id="FR872582">
    <property type="protein sequence ID" value="CCB89379.1"/>
    <property type="molecule type" value="Genomic_DNA"/>
</dbReference>
<dbReference type="SUPFAM" id="SSF54736">
    <property type="entry name" value="ClpS-like"/>
    <property type="match status" value="1"/>
</dbReference>
<dbReference type="HOGENOM" id="CLU_2095231_0_0_0"/>
<dbReference type="Gene3D" id="3.30.1390.10">
    <property type="match status" value="1"/>
</dbReference>
<feature type="region of interest" description="Disordered" evidence="1">
    <location>
        <begin position="95"/>
        <end position="116"/>
    </location>
</feature>
<accession>F8L964</accession>
<feature type="region of interest" description="Disordered" evidence="1">
    <location>
        <begin position="45"/>
        <end position="64"/>
    </location>
</feature>
<evidence type="ECO:0000313" key="4">
    <source>
        <dbReference type="Proteomes" id="UP000000496"/>
    </source>
</evidence>
<keyword evidence="4" id="KW-1185">Reference proteome</keyword>
<dbReference type="Pfam" id="PF00542">
    <property type="entry name" value="Ribosomal_L12"/>
    <property type="match status" value="1"/>
</dbReference>
<sequence length="116" mass="12652">MGKSMDIQSVNNQNLNSGFTELQSQISSSDSATAALNQQLSQLQDALNATANPEQGNSNKSNFINNVHTDVHNIIRNIHETSNLGLKEAKDLIDNAPKSVDKSDAQSLENQFHQMS</sequence>
<gene>
    <name evidence="3" type="primary">rplL-A</name>
    <name evidence="3" type="ordered locus">SNE_A15020</name>
</gene>
<name>F8L964_SIMNZ</name>